<dbReference type="SMART" id="SM00387">
    <property type="entry name" value="HATPase_c"/>
    <property type="match status" value="1"/>
</dbReference>
<dbReference type="SUPFAM" id="SSF55874">
    <property type="entry name" value="ATPase domain of HSP90 chaperone/DNA topoisomerase II/histidine kinase"/>
    <property type="match status" value="1"/>
</dbReference>
<evidence type="ECO:0000256" key="8">
    <source>
        <dbReference type="ARBA" id="ARBA00022692"/>
    </source>
</evidence>
<evidence type="ECO:0000256" key="15">
    <source>
        <dbReference type="ARBA" id="ARBA00059004"/>
    </source>
</evidence>
<keyword evidence="5" id="KW-0997">Cell inner membrane</keyword>
<dbReference type="Pfam" id="PF00512">
    <property type="entry name" value="HisKA"/>
    <property type="match status" value="1"/>
</dbReference>
<evidence type="ECO:0000256" key="12">
    <source>
        <dbReference type="ARBA" id="ARBA00022989"/>
    </source>
</evidence>
<dbReference type="OrthoDB" id="7568856at2"/>
<dbReference type="EMBL" id="CP022540">
    <property type="protein sequence ID" value="ASP21907.1"/>
    <property type="molecule type" value="Genomic_DNA"/>
</dbReference>
<dbReference type="Pfam" id="PF02518">
    <property type="entry name" value="HATPase_c"/>
    <property type="match status" value="1"/>
</dbReference>
<dbReference type="InterPro" id="IPR036890">
    <property type="entry name" value="HATPase_C_sf"/>
</dbReference>
<comment type="subcellular location">
    <subcellularLocation>
        <location evidence="2">Cell inner membrane</location>
        <topology evidence="2">Multi-pass membrane protein</topology>
    </subcellularLocation>
</comment>
<keyword evidence="14 18" id="KW-0472">Membrane</keyword>
<dbReference type="SUPFAM" id="SSF47384">
    <property type="entry name" value="Homodimeric domain of signal transducing histidine kinase"/>
    <property type="match status" value="1"/>
</dbReference>
<comment type="function">
    <text evidence="15">Member of the two-component regulatory system DctB/DctD involved in the transport of C4-dicarboxylates. DctB functions as a membrane-associated protein kinase that phosphorylates DctD in response to environmental signals.</text>
</comment>
<evidence type="ECO:0000256" key="5">
    <source>
        <dbReference type="ARBA" id="ARBA00022519"/>
    </source>
</evidence>
<evidence type="ECO:0000256" key="9">
    <source>
        <dbReference type="ARBA" id="ARBA00022741"/>
    </source>
</evidence>
<name>A0A222E6S1_9RHOB</name>
<evidence type="ECO:0000256" key="7">
    <source>
        <dbReference type="ARBA" id="ARBA00022679"/>
    </source>
</evidence>
<protein>
    <recommendedName>
        <fullName evidence="16">C4-dicarboxylate transport sensor protein DctB</fullName>
        <ecNumber evidence="3">2.7.13.3</ecNumber>
    </recommendedName>
</protein>
<gene>
    <name evidence="20" type="ORF">ANTHELSMS3_03269</name>
</gene>
<comment type="catalytic activity">
    <reaction evidence="1">
        <text>ATP + protein L-histidine = ADP + protein N-phospho-L-histidine.</text>
        <dbReference type="EC" id="2.7.13.3"/>
    </reaction>
</comment>
<evidence type="ECO:0000256" key="16">
    <source>
        <dbReference type="ARBA" id="ARBA00073143"/>
    </source>
</evidence>
<dbReference type="InterPro" id="IPR036097">
    <property type="entry name" value="HisK_dim/P_sf"/>
</dbReference>
<organism evidence="20 21">
    <name type="scientific">Antarctobacter heliothermus</name>
    <dbReference type="NCBI Taxonomy" id="74033"/>
    <lineage>
        <taxon>Bacteria</taxon>
        <taxon>Pseudomonadati</taxon>
        <taxon>Pseudomonadota</taxon>
        <taxon>Alphaproteobacteria</taxon>
        <taxon>Rhodobacterales</taxon>
        <taxon>Roseobacteraceae</taxon>
        <taxon>Antarctobacter</taxon>
    </lineage>
</organism>
<dbReference type="GO" id="GO:0005524">
    <property type="term" value="F:ATP binding"/>
    <property type="evidence" value="ECO:0007669"/>
    <property type="project" value="UniProtKB-KW"/>
</dbReference>
<dbReference type="EC" id="2.7.13.3" evidence="3"/>
<evidence type="ECO:0000313" key="21">
    <source>
        <dbReference type="Proteomes" id="UP000203589"/>
    </source>
</evidence>
<dbReference type="GO" id="GO:0000155">
    <property type="term" value="F:phosphorelay sensor kinase activity"/>
    <property type="evidence" value="ECO:0007669"/>
    <property type="project" value="InterPro"/>
</dbReference>
<dbReference type="InterPro" id="IPR003594">
    <property type="entry name" value="HATPase_dom"/>
</dbReference>
<dbReference type="CDD" id="cd00082">
    <property type="entry name" value="HisKA"/>
    <property type="match status" value="1"/>
</dbReference>
<dbReference type="Gene3D" id="3.30.450.20">
    <property type="entry name" value="PAS domain"/>
    <property type="match status" value="1"/>
</dbReference>
<evidence type="ECO:0000256" key="10">
    <source>
        <dbReference type="ARBA" id="ARBA00022777"/>
    </source>
</evidence>
<dbReference type="InterPro" id="IPR004358">
    <property type="entry name" value="Sig_transdc_His_kin-like_C"/>
</dbReference>
<dbReference type="PROSITE" id="PS50109">
    <property type="entry name" value="HIS_KIN"/>
    <property type="match status" value="1"/>
</dbReference>
<keyword evidence="4" id="KW-1003">Cell membrane</keyword>
<dbReference type="SUPFAM" id="SSF103190">
    <property type="entry name" value="Sensory domain-like"/>
    <property type="match status" value="1"/>
</dbReference>
<reference evidence="20 21" key="1">
    <citation type="submission" date="2017-07" db="EMBL/GenBank/DDBJ databases">
        <title>Genome Sequence of Antarctobacter heliothermus Strain SMS3 Isolated from a culture of the Diatom Skeletonema marinoi.</title>
        <authorList>
            <person name="Topel M."/>
            <person name="Pinder M.I.M."/>
            <person name="Johansson O.N."/>
            <person name="Kourtchenko O."/>
            <person name="Godhe A."/>
            <person name="Clarke A.K."/>
        </authorList>
    </citation>
    <scope>NUCLEOTIDE SEQUENCE [LARGE SCALE GENOMIC DNA]</scope>
    <source>
        <strain evidence="20 21">SMS3</strain>
    </source>
</reference>
<dbReference type="Proteomes" id="UP000203589">
    <property type="component" value="Chromosome"/>
</dbReference>
<feature type="transmembrane region" description="Helical" evidence="18">
    <location>
        <begin position="275"/>
        <end position="296"/>
    </location>
</feature>
<dbReference type="Gene3D" id="3.30.565.10">
    <property type="entry name" value="Histidine kinase-like ATPase, C-terminal domain"/>
    <property type="match status" value="1"/>
</dbReference>
<feature type="coiled-coil region" evidence="17">
    <location>
        <begin position="318"/>
        <end position="355"/>
    </location>
</feature>
<sequence length="580" mass="62947">MKDRASTRILIVGCFLAAVAVLGWVVWATSHAEALRQVHARGQSDLALAADRLMTGLQRYRSLAVTLVDHPILSALHRGGSRADAEALLLRNADRSGALTALYADREGRVLAAAHGETPDDLMAQPWFLRAVNGALGADHGIGPRLGRRSYIYAAPHFGANGRVQGVLVLAVDIEALEREWSGSRPAVFFTDELNQVFVTNRSELLFWQRTPDALIGPGGKLAPLEVRHVAGFEIWEVALSAYVPRRALHLTQELPVIGLTGEALMDVAPARRLAWLQTMAVTVLCLFFGSLLFLATERRRTLSIANARLEGRVRARTQDLEQANSALRREVAEREEAEAALRRAQAELVEAGKLSALGQMSAGISHELNQPLMAIGQFAENGTAFLDKGRPDKARANLDRIAGLAARAARIIKNLRAFARNEAEPMGKVDVVAVLTSAVELTEARLQNDGVALAWQPSDWPGPVWVNGGEVRLGQVFVNLINNAADAMAGQVDKAIWISLVLGDRLEVRMQDSGPGIADPDKVFEPFYSTKQVGEGMGLGLSISYGLIESFGGRIRGTNTDKGALFSVELDYWQEEMAA</sequence>
<evidence type="ECO:0000256" key="14">
    <source>
        <dbReference type="ARBA" id="ARBA00023136"/>
    </source>
</evidence>
<keyword evidence="17" id="KW-0175">Coiled coil</keyword>
<keyword evidence="6" id="KW-0597">Phosphoprotein</keyword>
<keyword evidence="10" id="KW-0418">Kinase</keyword>
<evidence type="ECO:0000256" key="3">
    <source>
        <dbReference type="ARBA" id="ARBA00012438"/>
    </source>
</evidence>
<dbReference type="AlphaFoldDB" id="A0A222E6S1"/>
<keyword evidence="7 20" id="KW-0808">Transferase</keyword>
<keyword evidence="13" id="KW-0902">Two-component regulatory system</keyword>
<evidence type="ECO:0000256" key="18">
    <source>
        <dbReference type="SAM" id="Phobius"/>
    </source>
</evidence>
<keyword evidence="21" id="KW-1185">Reference proteome</keyword>
<dbReference type="KEGG" id="aht:ANTHELSMS3_03269"/>
<evidence type="ECO:0000256" key="17">
    <source>
        <dbReference type="SAM" id="Coils"/>
    </source>
</evidence>
<dbReference type="PIRSF" id="PIRSF036431">
    <property type="entry name" value="STHK_DctB"/>
    <property type="match status" value="1"/>
</dbReference>
<evidence type="ECO:0000256" key="6">
    <source>
        <dbReference type="ARBA" id="ARBA00022553"/>
    </source>
</evidence>
<keyword evidence="8 18" id="KW-0812">Transmembrane</keyword>
<proteinExistence type="predicted"/>
<dbReference type="CDD" id="cd18773">
    <property type="entry name" value="PDC1_HK_sensor"/>
    <property type="match status" value="1"/>
</dbReference>
<evidence type="ECO:0000256" key="4">
    <source>
        <dbReference type="ARBA" id="ARBA00022475"/>
    </source>
</evidence>
<dbReference type="GO" id="GO:0005886">
    <property type="term" value="C:plasma membrane"/>
    <property type="evidence" value="ECO:0007669"/>
    <property type="project" value="UniProtKB-SubCell"/>
</dbReference>
<dbReference type="InterPro" id="IPR005467">
    <property type="entry name" value="His_kinase_dom"/>
</dbReference>
<dbReference type="PANTHER" id="PTHR43065:SF46">
    <property type="entry name" value="C4-DICARBOXYLATE TRANSPORT SENSOR PROTEIN DCTB"/>
    <property type="match status" value="1"/>
</dbReference>
<dbReference type="InterPro" id="IPR003661">
    <property type="entry name" value="HisK_dim/P_dom"/>
</dbReference>
<dbReference type="PANTHER" id="PTHR43065">
    <property type="entry name" value="SENSOR HISTIDINE KINASE"/>
    <property type="match status" value="1"/>
</dbReference>
<accession>A0A222E6S1</accession>
<dbReference type="InterPro" id="IPR017055">
    <property type="entry name" value="Sig_transdc_His_kinase_DctB"/>
</dbReference>
<dbReference type="FunFam" id="1.10.287.130:FF:000049">
    <property type="entry name" value="C4-dicarboxylate transport sensor protein DctB"/>
    <property type="match status" value="1"/>
</dbReference>
<keyword evidence="9" id="KW-0547">Nucleotide-binding</keyword>
<keyword evidence="11" id="KW-0067">ATP-binding</keyword>
<evidence type="ECO:0000256" key="13">
    <source>
        <dbReference type="ARBA" id="ARBA00023012"/>
    </source>
</evidence>
<dbReference type="PRINTS" id="PR00344">
    <property type="entry name" value="BCTRLSENSOR"/>
</dbReference>
<evidence type="ECO:0000313" key="20">
    <source>
        <dbReference type="EMBL" id="ASP21907.1"/>
    </source>
</evidence>
<feature type="domain" description="Histidine kinase" evidence="19">
    <location>
        <begin position="364"/>
        <end position="575"/>
    </location>
</feature>
<evidence type="ECO:0000259" key="19">
    <source>
        <dbReference type="PROSITE" id="PS50109"/>
    </source>
</evidence>
<evidence type="ECO:0000256" key="11">
    <source>
        <dbReference type="ARBA" id="ARBA00022840"/>
    </source>
</evidence>
<evidence type="ECO:0000256" key="2">
    <source>
        <dbReference type="ARBA" id="ARBA00004429"/>
    </source>
</evidence>
<dbReference type="SMART" id="SM00388">
    <property type="entry name" value="HisKA"/>
    <property type="match status" value="1"/>
</dbReference>
<evidence type="ECO:0000256" key="1">
    <source>
        <dbReference type="ARBA" id="ARBA00000085"/>
    </source>
</evidence>
<dbReference type="InterPro" id="IPR029151">
    <property type="entry name" value="Sensor-like_sf"/>
</dbReference>
<keyword evidence="12 18" id="KW-1133">Transmembrane helix</keyword>
<dbReference type="RefSeq" id="WP_094035759.1">
    <property type="nucleotide sequence ID" value="NZ_CP022540.1"/>
</dbReference>
<dbReference type="Gene3D" id="1.10.287.130">
    <property type="match status" value="1"/>
</dbReference>